<dbReference type="AlphaFoldDB" id="A0A2N7NDM6"/>
<dbReference type="Proteomes" id="UP000308018">
    <property type="component" value="Unassembled WGS sequence"/>
</dbReference>
<gene>
    <name evidence="1" type="ORF">BCS92_22785</name>
    <name evidence="2" type="ORF">FC057_07885</name>
</gene>
<protein>
    <submittedName>
        <fullName evidence="1">Uncharacterized protein</fullName>
    </submittedName>
</protein>
<reference evidence="1" key="2">
    <citation type="submission" date="2016-07" db="EMBL/GenBank/DDBJ databases">
        <authorList>
            <person name="Wan K."/>
            <person name="Booth B."/>
            <person name="Spirohn K."/>
            <person name="Hao T."/>
            <person name="Hu Y."/>
            <person name="Calderwood M."/>
            <person name="Hill D."/>
            <person name="Mohr S."/>
            <person name="Vidal M."/>
            <person name="Celniker S."/>
            <person name="Perrimon N."/>
        </authorList>
    </citation>
    <scope>NUCLEOTIDE SEQUENCE</scope>
    <source>
        <strain evidence="1">10N.222.48.A2</strain>
    </source>
</reference>
<dbReference type="EMBL" id="SYVV01000010">
    <property type="protein sequence ID" value="TKG34422.1"/>
    <property type="molecule type" value="Genomic_DNA"/>
</dbReference>
<dbReference type="EMBL" id="MDBP01000072">
    <property type="protein sequence ID" value="PMP10615.1"/>
    <property type="molecule type" value="Genomic_DNA"/>
</dbReference>
<reference evidence="3" key="1">
    <citation type="submission" date="2016-07" db="EMBL/GenBank/DDBJ databases">
        <title>Nontailed viruses are major unrecognized killers of bacteria in the ocean.</title>
        <authorList>
            <person name="Kauffman K."/>
            <person name="Hussain F."/>
            <person name="Yang J."/>
            <person name="Arevalo P."/>
            <person name="Brown J."/>
            <person name="Cutler M."/>
            <person name="Kelly L."/>
            <person name="Polz M.F."/>
        </authorList>
    </citation>
    <scope>NUCLEOTIDE SEQUENCE [LARGE SCALE GENOMIC DNA]</scope>
    <source>
        <strain evidence="3">10N.222.48.A2</strain>
    </source>
</reference>
<dbReference type="RefSeq" id="WP_102258318.1">
    <property type="nucleotide sequence ID" value="NZ_MDBP01000072.1"/>
</dbReference>
<reference evidence="2 4" key="4">
    <citation type="submission" date="2019-04" db="EMBL/GenBank/DDBJ databases">
        <title>A reverse ecology approach based on a biological definition of microbial populations.</title>
        <authorList>
            <person name="Arevalo P."/>
            <person name="Vaninsberghe D."/>
            <person name="Elsherbini J."/>
            <person name="Gore J."/>
            <person name="Polz M."/>
        </authorList>
    </citation>
    <scope>NUCLEOTIDE SEQUENCE [LARGE SCALE GENOMIC DNA]</scope>
    <source>
        <strain evidence="2 4">10N.222.45.A8</strain>
    </source>
</reference>
<evidence type="ECO:0000313" key="4">
    <source>
        <dbReference type="Proteomes" id="UP000308018"/>
    </source>
</evidence>
<proteinExistence type="predicted"/>
<organism evidence="1 3">
    <name type="scientific">Vibrio tasmaniensis</name>
    <dbReference type="NCBI Taxonomy" id="212663"/>
    <lineage>
        <taxon>Bacteria</taxon>
        <taxon>Pseudomonadati</taxon>
        <taxon>Pseudomonadota</taxon>
        <taxon>Gammaproteobacteria</taxon>
        <taxon>Vibrionales</taxon>
        <taxon>Vibrionaceae</taxon>
        <taxon>Vibrio</taxon>
    </lineage>
</organism>
<accession>A0A2N7NDM6</accession>
<dbReference type="Proteomes" id="UP000235579">
    <property type="component" value="Unassembled WGS sequence"/>
</dbReference>
<sequence>MIEVNYLVQVVSIPDDLIEASQKAGSDLYMTYKFYQLLVQSNLLWRVWYIDEFGKVWLEVNLVNDVGDPEFHTIALDQGTYLKIDTECYEVLDELK</sequence>
<evidence type="ECO:0000313" key="3">
    <source>
        <dbReference type="Proteomes" id="UP000235579"/>
    </source>
</evidence>
<reference evidence="1" key="3">
    <citation type="journal article" date="2018" name="Nature">
        <title>A major lineage of non-tailed dsDNA viruses as unrecognized killers of marine bacteria.</title>
        <authorList>
            <person name="Kauffman K.M."/>
            <person name="Hussain F.A."/>
            <person name="Yang J."/>
            <person name="Arevalo P."/>
            <person name="Brown J.M."/>
            <person name="Chang W.K."/>
            <person name="VanInsberghe D."/>
            <person name="Elsherbini J."/>
            <person name="Sharma R.S."/>
            <person name="Cutler M.B."/>
            <person name="Kelly L."/>
            <person name="Polz M.F."/>
        </authorList>
    </citation>
    <scope>NUCLEOTIDE SEQUENCE</scope>
    <source>
        <strain evidence="1">10N.222.48.A2</strain>
    </source>
</reference>
<name>A0A2N7NDM6_9VIBR</name>
<evidence type="ECO:0000313" key="2">
    <source>
        <dbReference type="EMBL" id="TKG34422.1"/>
    </source>
</evidence>
<comment type="caution">
    <text evidence="1">The sequence shown here is derived from an EMBL/GenBank/DDBJ whole genome shotgun (WGS) entry which is preliminary data.</text>
</comment>
<evidence type="ECO:0000313" key="1">
    <source>
        <dbReference type="EMBL" id="PMP10615.1"/>
    </source>
</evidence>